<feature type="domain" description="HTH cro/C1-type" evidence="5">
    <location>
        <begin position="9"/>
        <end position="51"/>
    </location>
</feature>
<sequence>MEEKKIRNMDELATVIGISRPTLSKYFNDPTKVRSATRERIEAALDQYDYRPNMFAMNQNRRSTRNIGIVVPTIADPFFSEVVRHVEMRCTAAGYWPIVIPSHGATEQELAALDTLRTLKLAGAVIAPLGETSDVERLRQFADETPTVLFDSYLDVGQTFVGNDNFNSIGLMVDYLCRTGQPPCFLDMPAVNLNASERRDAYTASMERLGHEPYVVPISRSNWNFEELGYEEGVRLISNREFPSGTVLCANDRMAIGLLAAAYSKGLRVGRGSGCAMRIAGHDDHPLARFTCPPLTTVAQDYTAIAERSVESLFALIDGNSGAAVPAIQKLEARLIIRDSA</sequence>
<comment type="caution">
    <text evidence="6">The sequence shown here is derived from an EMBL/GenBank/DDBJ whole genome shotgun (WGS) entry which is preliminary data.</text>
</comment>
<dbReference type="RefSeq" id="WP_167638815.1">
    <property type="nucleotide sequence ID" value="NZ_JAATOP010000010.1"/>
</dbReference>
<dbReference type="InterPro" id="IPR000843">
    <property type="entry name" value="HTH_LacI"/>
</dbReference>
<dbReference type="InterPro" id="IPR001387">
    <property type="entry name" value="Cro/C1-type_HTH"/>
</dbReference>
<dbReference type="InterPro" id="IPR010982">
    <property type="entry name" value="Lambda_DNA-bd_dom_sf"/>
</dbReference>
<dbReference type="PROSITE" id="PS50943">
    <property type="entry name" value="HTH_CROC1"/>
    <property type="match status" value="1"/>
</dbReference>
<dbReference type="Pfam" id="PF13377">
    <property type="entry name" value="Peripla_BP_3"/>
    <property type="match status" value="1"/>
</dbReference>
<dbReference type="PANTHER" id="PTHR30146">
    <property type="entry name" value="LACI-RELATED TRANSCRIPTIONAL REPRESSOR"/>
    <property type="match status" value="1"/>
</dbReference>
<keyword evidence="2" id="KW-0238">DNA-binding</keyword>
<accession>A0ABX0W1Y5</accession>
<reference evidence="6 7" key="1">
    <citation type="submission" date="2020-03" db="EMBL/GenBank/DDBJ databases">
        <title>Bacterial isolates of synthetic phycosphere.</title>
        <authorList>
            <person name="Fu H."/>
            <person name="Moran M.A."/>
        </authorList>
    </citation>
    <scope>NUCLEOTIDE SEQUENCE [LARGE SCALE GENOMIC DNA]</scope>
    <source>
        <strain evidence="6 7">HF1</strain>
    </source>
</reference>
<dbReference type="CDD" id="cd01392">
    <property type="entry name" value="HTH_LacI"/>
    <property type="match status" value="1"/>
</dbReference>
<evidence type="ECO:0000256" key="3">
    <source>
        <dbReference type="ARBA" id="ARBA00023163"/>
    </source>
</evidence>
<dbReference type="SUPFAM" id="SSF47413">
    <property type="entry name" value="lambda repressor-like DNA-binding domains"/>
    <property type="match status" value="1"/>
</dbReference>
<evidence type="ECO:0000256" key="2">
    <source>
        <dbReference type="ARBA" id="ARBA00023125"/>
    </source>
</evidence>
<dbReference type="InterPro" id="IPR028082">
    <property type="entry name" value="Peripla_BP_I"/>
</dbReference>
<keyword evidence="1" id="KW-0805">Transcription regulation</keyword>
<dbReference type="Gene3D" id="1.10.260.40">
    <property type="entry name" value="lambda repressor-like DNA-binding domains"/>
    <property type="match status" value="1"/>
</dbReference>
<organism evidence="6 7">
    <name type="scientific">Marivivens donghaensis</name>
    <dbReference type="NCBI Taxonomy" id="1699413"/>
    <lineage>
        <taxon>Bacteria</taxon>
        <taxon>Pseudomonadati</taxon>
        <taxon>Pseudomonadota</taxon>
        <taxon>Alphaproteobacteria</taxon>
        <taxon>Rhodobacterales</taxon>
        <taxon>Paracoccaceae</taxon>
        <taxon>Marivivens group</taxon>
        <taxon>Marivivens</taxon>
    </lineage>
</organism>
<evidence type="ECO:0000313" key="7">
    <source>
        <dbReference type="Proteomes" id="UP000709466"/>
    </source>
</evidence>
<protein>
    <submittedName>
        <fullName evidence="6">LacI family transcriptional regulator</fullName>
    </submittedName>
</protein>
<dbReference type="SUPFAM" id="SSF53822">
    <property type="entry name" value="Periplasmic binding protein-like I"/>
    <property type="match status" value="1"/>
</dbReference>
<evidence type="ECO:0000259" key="5">
    <source>
        <dbReference type="PROSITE" id="PS50943"/>
    </source>
</evidence>
<evidence type="ECO:0000259" key="4">
    <source>
        <dbReference type="PROSITE" id="PS50932"/>
    </source>
</evidence>
<dbReference type="Gene3D" id="3.40.50.2300">
    <property type="match status" value="2"/>
</dbReference>
<gene>
    <name evidence="6" type="ORF">HCZ30_13420</name>
</gene>
<evidence type="ECO:0000256" key="1">
    <source>
        <dbReference type="ARBA" id="ARBA00023015"/>
    </source>
</evidence>
<dbReference type="CDD" id="cd06267">
    <property type="entry name" value="PBP1_LacI_sugar_binding-like"/>
    <property type="match status" value="1"/>
</dbReference>
<dbReference type="PROSITE" id="PS50932">
    <property type="entry name" value="HTH_LACI_2"/>
    <property type="match status" value="1"/>
</dbReference>
<dbReference type="InterPro" id="IPR046335">
    <property type="entry name" value="LacI/GalR-like_sensor"/>
</dbReference>
<dbReference type="Proteomes" id="UP000709466">
    <property type="component" value="Unassembled WGS sequence"/>
</dbReference>
<name>A0ABX0W1Y5_9RHOB</name>
<dbReference type="SMART" id="SM00354">
    <property type="entry name" value="HTH_LACI"/>
    <property type="match status" value="1"/>
</dbReference>
<keyword evidence="3" id="KW-0804">Transcription</keyword>
<evidence type="ECO:0000313" key="6">
    <source>
        <dbReference type="EMBL" id="NIY73427.1"/>
    </source>
</evidence>
<dbReference type="EMBL" id="JAATOP010000010">
    <property type="protein sequence ID" value="NIY73427.1"/>
    <property type="molecule type" value="Genomic_DNA"/>
</dbReference>
<feature type="domain" description="HTH lacI-type" evidence="4">
    <location>
        <begin position="7"/>
        <end position="61"/>
    </location>
</feature>
<keyword evidence="7" id="KW-1185">Reference proteome</keyword>
<proteinExistence type="predicted"/>
<dbReference type="Pfam" id="PF00356">
    <property type="entry name" value="LacI"/>
    <property type="match status" value="1"/>
</dbReference>
<dbReference type="PANTHER" id="PTHR30146:SF153">
    <property type="entry name" value="LACTOSE OPERON REPRESSOR"/>
    <property type="match status" value="1"/>
</dbReference>